<accession>A0A0F9LN09</accession>
<sequence>MALDSVSDRYSALNMGMPLLIILPEPDGSVTEVDRVHLLRLYGGIDLDEPTAGVTTYNLDSDAFSRALTLTRSISSVSIGLVGAAHFILKGAGKICTFSVRLTQGDHIDLTSFVLEVQIVEDGPWIAIVTAWGVAGSENGFVLHSRNVLETLVWDALGMAILSVAGLWGIRFKSAPGSAPTEPITETLVINITR</sequence>
<comment type="caution">
    <text evidence="1">The sequence shown here is derived from an EMBL/GenBank/DDBJ whole genome shotgun (WGS) entry which is preliminary data.</text>
</comment>
<proteinExistence type="predicted"/>
<dbReference type="AlphaFoldDB" id="A0A0F9LN09"/>
<dbReference type="EMBL" id="LAZR01005878">
    <property type="protein sequence ID" value="KKM96464.1"/>
    <property type="molecule type" value="Genomic_DNA"/>
</dbReference>
<name>A0A0F9LN09_9ZZZZ</name>
<protein>
    <submittedName>
        <fullName evidence="1">Uncharacterized protein</fullName>
    </submittedName>
</protein>
<gene>
    <name evidence="1" type="ORF">LCGC14_1177850</name>
</gene>
<evidence type="ECO:0000313" key="1">
    <source>
        <dbReference type="EMBL" id="KKM96464.1"/>
    </source>
</evidence>
<reference evidence="1" key="1">
    <citation type="journal article" date="2015" name="Nature">
        <title>Complex archaea that bridge the gap between prokaryotes and eukaryotes.</title>
        <authorList>
            <person name="Spang A."/>
            <person name="Saw J.H."/>
            <person name="Jorgensen S.L."/>
            <person name="Zaremba-Niedzwiedzka K."/>
            <person name="Martijn J."/>
            <person name="Lind A.E."/>
            <person name="van Eijk R."/>
            <person name="Schleper C."/>
            <person name="Guy L."/>
            <person name="Ettema T.J."/>
        </authorList>
    </citation>
    <scope>NUCLEOTIDE SEQUENCE</scope>
</reference>
<organism evidence="1">
    <name type="scientific">marine sediment metagenome</name>
    <dbReference type="NCBI Taxonomy" id="412755"/>
    <lineage>
        <taxon>unclassified sequences</taxon>
        <taxon>metagenomes</taxon>
        <taxon>ecological metagenomes</taxon>
    </lineage>
</organism>